<evidence type="ECO:0000313" key="2">
    <source>
        <dbReference type="EMBL" id="KAF9332017.1"/>
    </source>
</evidence>
<sequence>MKLLKEISLPDPFAEEYATSSSSTRTLTSRSTGKRAAARTPQTSNKKRSGITMARDECIGVEESLDGDKPIDEHNDSCDETVVDGLKVTKSTRAKARTLEGGSDNDDDQDNDQDEEDGEGEETIEDLIQELQALKEESEPGVAISGIVDLDVHKDFPQHAALVSECRAAIELQYPKIRDHLQTYRKFVDDDDGLKEARLGELMNQLKGDISRFEDNSDEMVTIEILRILVKQSLPDKYERVKSTETSTLYVWFSIWKLLFSSTAVDVQIGETILKEAQQDQLAAPDTKPLVVKIQHRKNMRLNKSIIMNGCIPRETSTMFLDVVGLEGDWNIITPHGDVILSCQH</sequence>
<comment type="caution">
    <text evidence="2">The sequence shown here is derived from an EMBL/GenBank/DDBJ whole genome shotgun (WGS) entry which is preliminary data.</text>
</comment>
<organism evidence="2 3">
    <name type="scientific">Podila minutissima</name>
    <dbReference type="NCBI Taxonomy" id="64525"/>
    <lineage>
        <taxon>Eukaryota</taxon>
        <taxon>Fungi</taxon>
        <taxon>Fungi incertae sedis</taxon>
        <taxon>Mucoromycota</taxon>
        <taxon>Mortierellomycotina</taxon>
        <taxon>Mortierellomycetes</taxon>
        <taxon>Mortierellales</taxon>
        <taxon>Mortierellaceae</taxon>
        <taxon>Podila</taxon>
    </lineage>
</organism>
<feature type="compositionally biased region" description="Low complexity" evidence="1">
    <location>
        <begin position="19"/>
        <end position="31"/>
    </location>
</feature>
<dbReference type="Proteomes" id="UP000696485">
    <property type="component" value="Unassembled WGS sequence"/>
</dbReference>
<name>A0A9P5SKD0_9FUNG</name>
<protein>
    <submittedName>
        <fullName evidence="2">Uncharacterized protein</fullName>
    </submittedName>
</protein>
<feature type="compositionally biased region" description="Acidic residues" evidence="1">
    <location>
        <begin position="103"/>
        <end position="122"/>
    </location>
</feature>
<keyword evidence="3" id="KW-1185">Reference proteome</keyword>
<dbReference type="EMBL" id="JAAAUY010000287">
    <property type="protein sequence ID" value="KAF9332017.1"/>
    <property type="molecule type" value="Genomic_DNA"/>
</dbReference>
<dbReference type="AlphaFoldDB" id="A0A9P5SKD0"/>
<gene>
    <name evidence="2" type="ORF">BG006_005110</name>
</gene>
<accession>A0A9P5SKD0</accession>
<evidence type="ECO:0000313" key="3">
    <source>
        <dbReference type="Proteomes" id="UP000696485"/>
    </source>
</evidence>
<reference evidence="2" key="1">
    <citation type="journal article" date="2020" name="Fungal Divers.">
        <title>Resolving the Mortierellaceae phylogeny through synthesis of multi-gene phylogenetics and phylogenomics.</title>
        <authorList>
            <person name="Vandepol N."/>
            <person name="Liber J."/>
            <person name="Desiro A."/>
            <person name="Na H."/>
            <person name="Kennedy M."/>
            <person name="Barry K."/>
            <person name="Grigoriev I.V."/>
            <person name="Miller A.N."/>
            <person name="O'Donnell K."/>
            <person name="Stajich J.E."/>
            <person name="Bonito G."/>
        </authorList>
    </citation>
    <scope>NUCLEOTIDE SEQUENCE</scope>
    <source>
        <strain evidence="2">NVP1</strain>
    </source>
</reference>
<feature type="region of interest" description="Disordered" evidence="1">
    <location>
        <begin position="15"/>
        <end position="55"/>
    </location>
</feature>
<feature type="region of interest" description="Disordered" evidence="1">
    <location>
        <begin position="93"/>
        <end position="122"/>
    </location>
</feature>
<proteinExistence type="predicted"/>
<evidence type="ECO:0000256" key="1">
    <source>
        <dbReference type="SAM" id="MobiDB-lite"/>
    </source>
</evidence>